<keyword evidence="3" id="KW-1185">Reference proteome</keyword>
<gene>
    <name evidence="2" type="ORF">GTS_55340</name>
</gene>
<feature type="compositionally biased region" description="Acidic residues" evidence="1">
    <location>
        <begin position="321"/>
        <end position="330"/>
    </location>
</feature>
<evidence type="ECO:0000313" key="3">
    <source>
        <dbReference type="Proteomes" id="UP000298860"/>
    </source>
</evidence>
<proteinExistence type="predicted"/>
<dbReference type="OrthoDB" id="2562278at2"/>
<feature type="region of interest" description="Disordered" evidence="1">
    <location>
        <begin position="257"/>
        <end position="276"/>
    </location>
</feature>
<feature type="region of interest" description="Disordered" evidence="1">
    <location>
        <begin position="313"/>
        <end position="391"/>
    </location>
</feature>
<organism evidence="2 3">
    <name type="scientific">Gandjariella thermophila</name>
    <dbReference type="NCBI Taxonomy" id="1931992"/>
    <lineage>
        <taxon>Bacteria</taxon>
        <taxon>Bacillati</taxon>
        <taxon>Actinomycetota</taxon>
        <taxon>Actinomycetes</taxon>
        <taxon>Pseudonocardiales</taxon>
        <taxon>Pseudonocardiaceae</taxon>
        <taxon>Gandjariella</taxon>
    </lineage>
</organism>
<sequence>MPAAGVPDGALWARLTPRDRTVLELVAEHQVLTTEQLRALVFPSISRAQHRLLDLAEAGVLWRTQPYRAEGGSKPFHYLLGYRGAELLAAQQGTSPPRPSAHADRLRRILESPRLGHLLGVNQFFADLAGYSRRAGLGTPFSPADGRPRGEGLHTWRSEKWITEFYQHKITPDGYGCWYQDGRWLGFFLEHDTGTEPLRRVADKLDRYTAGSDDRYSDGWEMARQLAGMVLFWVASRRREQGLRKALQAKHSVVPVATASRDHGDPDGPAGEVWSVVTPDPHRARRVRLGELPAMIGGTIDDGTPTVLHELATRPGPVLDRDDDRDDDSSGEAAFRDGLTDEMREANRHGIDIGDLVLTDPEEDTTTTTTTAHAPRVASTGLTRHRWKRPA</sequence>
<dbReference type="EMBL" id="BJFL01000065">
    <property type="protein sequence ID" value="GDY33901.1"/>
    <property type="molecule type" value="Genomic_DNA"/>
</dbReference>
<evidence type="ECO:0008006" key="4">
    <source>
        <dbReference type="Google" id="ProtNLM"/>
    </source>
</evidence>
<feature type="compositionally biased region" description="Basic and acidic residues" evidence="1">
    <location>
        <begin position="334"/>
        <end position="352"/>
    </location>
</feature>
<reference evidence="3" key="1">
    <citation type="submission" date="2019-04" db="EMBL/GenBank/DDBJ databases">
        <title>Draft genome sequence of Pseudonocardiaceae bacterium SL3-2-4.</title>
        <authorList>
            <person name="Ningsih F."/>
            <person name="Yokota A."/>
            <person name="Sakai Y."/>
            <person name="Nanatani K."/>
            <person name="Yabe S."/>
            <person name="Oetari A."/>
            <person name="Sjamsuridzal W."/>
        </authorList>
    </citation>
    <scope>NUCLEOTIDE SEQUENCE [LARGE SCALE GENOMIC DNA]</scope>
    <source>
        <strain evidence="3">SL3-2-4</strain>
    </source>
</reference>
<dbReference type="Proteomes" id="UP000298860">
    <property type="component" value="Unassembled WGS sequence"/>
</dbReference>
<evidence type="ECO:0000313" key="2">
    <source>
        <dbReference type="EMBL" id="GDY33901.1"/>
    </source>
</evidence>
<comment type="caution">
    <text evidence="2">The sequence shown here is derived from an EMBL/GenBank/DDBJ whole genome shotgun (WGS) entry which is preliminary data.</text>
</comment>
<protein>
    <recommendedName>
        <fullName evidence="4">Replication-relaxation</fullName>
    </recommendedName>
</protein>
<accession>A0A4D4JB64</accession>
<dbReference type="Pfam" id="PF13814">
    <property type="entry name" value="Replic_Relax"/>
    <property type="match status" value="1"/>
</dbReference>
<dbReference type="AlphaFoldDB" id="A0A4D4JB64"/>
<dbReference type="InterPro" id="IPR025855">
    <property type="entry name" value="Replic_Relax"/>
</dbReference>
<evidence type="ECO:0000256" key="1">
    <source>
        <dbReference type="SAM" id="MobiDB-lite"/>
    </source>
</evidence>
<name>A0A4D4JB64_9PSEU</name>